<dbReference type="Proteomes" id="UP000004816">
    <property type="component" value="Unassembled WGS sequence"/>
</dbReference>
<evidence type="ECO:0000256" key="1">
    <source>
        <dbReference type="ARBA" id="ARBA00007277"/>
    </source>
</evidence>
<protein>
    <recommendedName>
        <fullName evidence="2">glycerophosphodiester phosphodiesterase</fullName>
        <ecNumber evidence="2">3.1.4.46</ecNumber>
    </recommendedName>
</protein>
<comment type="caution">
    <text evidence="9">The sequence shown here is derived from an EMBL/GenBank/DDBJ whole genome shotgun (WGS) entry which is preliminary data.</text>
</comment>
<evidence type="ECO:0000256" key="2">
    <source>
        <dbReference type="ARBA" id="ARBA00012247"/>
    </source>
</evidence>
<dbReference type="PANTHER" id="PTHR43620:SF7">
    <property type="entry name" value="GLYCEROPHOSPHODIESTER PHOSPHODIESTERASE GDPD5-RELATED"/>
    <property type="match status" value="1"/>
</dbReference>
<feature type="region of interest" description="Disordered" evidence="7">
    <location>
        <begin position="140"/>
        <end position="161"/>
    </location>
</feature>
<reference evidence="9 10" key="1">
    <citation type="journal article" date="2011" name="Stand. Genomic Sci.">
        <title>High quality draft genome sequence of Segniliparus rugosus CDC 945(T)= (ATCC BAA-974(T)).</title>
        <authorList>
            <person name="Earl A.M."/>
            <person name="Desjardins C.A."/>
            <person name="Fitzgerald M.G."/>
            <person name="Arachchi H.M."/>
            <person name="Zeng Q."/>
            <person name="Mehta T."/>
            <person name="Griggs A."/>
            <person name="Birren B.W."/>
            <person name="Toney N.C."/>
            <person name="Carr J."/>
            <person name="Posey J."/>
            <person name="Butler W.R."/>
        </authorList>
    </citation>
    <scope>NUCLEOTIDE SEQUENCE [LARGE SCALE GENOMIC DNA]</scope>
    <source>
        <strain evidence="10">ATCC BAA-974 / DSM 45345 / CCUG 50838 / CIP 108380 / JCM 13579 / CDC 945</strain>
    </source>
</reference>
<sequence length="469" mass="50949">MSVETAPCLPVVHPRRPLFPGMSAQRVATWSAALLSLVSAVSACAHPAPQQPKPFATLEGALPLVVAHRGLPGLRPEETRPAYELAADAGADALEEDLHLTKDCVLVARHNPWMSDNTDVVAVAKTNPEVAARKRVVPGVERPAPEGAGGPKTYLVDQTDPGDPRSVLKSLVVDGEDHVGDWSVSDFTADELQRWFHGTTYDAKDERPTEYNGKYPVLTFQQIIDIAKAKSAATGRKIAVYPETKNPTWNNEQAIANGCGAPGSRPLEDALVKILNDNGLNSKDAPVFAQSFEPSSLKYLREHGLKTKAVQLVGGHDVDFRTGGVVYDDITNSRPYDWTLAGDARWFSAMLTPEGLAEVKTYADGIGPWKPQLVPLKIDPYPSDPAFQPATDKAEAGRPNSVVADAHKAGLFVHVYTFRDESKYLAASYRGDPRAEYLQFFRLGVDGVFTDFTNTAVPARAAYLKELGR</sequence>
<dbReference type="Pfam" id="PF03009">
    <property type="entry name" value="GDPD"/>
    <property type="match status" value="1"/>
</dbReference>
<dbReference type="SUPFAM" id="SSF51695">
    <property type="entry name" value="PLC-like phosphodiesterases"/>
    <property type="match status" value="1"/>
</dbReference>
<evidence type="ECO:0000256" key="7">
    <source>
        <dbReference type="SAM" id="MobiDB-lite"/>
    </source>
</evidence>
<evidence type="ECO:0000256" key="3">
    <source>
        <dbReference type="ARBA" id="ARBA00022729"/>
    </source>
</evidence>
<dbReference type="eggNOG" id="COG0584">
    <property type="taxonomic scope" value="Bacteria"/>
</dbReference>
<evidence type="ECO:0000256" key="5">
    <source>
        <dbReference type="ARBA" id="ARBA00022801"/>
    </source>
</evidence>
<evidence type="ECO:0000259" key="8">
    <source>
        <dbReference type="PROSITE" id="PS51704"/>
    </source>
</evidence>
<organism evidence="9 10">
    <name type="scientific">Segniliparus rugosus (strain ATCC BAA-974 / DSM 45345 / CCUG 50838 / CIP 108380 / JCM 13579 / CDC 945)</name>
    <dbReference type="NCBI Taxonomy" id="679197"/>
    <lineage>
        <taxon>Bacteria</taxon>
        <taxon>Bacillati</taxon>
        <taxon>Actinomycetota</taxon>
        <taxon>Actinomycetes</taxon>
        <taxon>Mycobacteriales</taxon>
        <taxon>Segniliparaceae</taxon>
        <taxon>Segniliparus</taxon>
    </lineage>
</organism>
<dbReference type="STRING" id="679197.HMPREF9336_03225"/>
<comment type="catalytic activity">
    <reaction evidence="6">
        <text>a sn-glycero-3-phosphodiester + H2O = an alcohol + sn-glycerol 3-phosphate + H(+)</text>
        <dbReference type="Rhea" id="RHEA:12969"/>
        <dbReference type="ChEBI" id="CHEBI:15377"/>
        <dbReference type="ChEBI" id="CHEBI:15378"/>
        <dbReference type="ChEBI" id="CHEBI:30879"/>
        <dbReference type="ChEBI" id="CHEBI:57597"/>
        <dbReference type="ChEBI" id="CHEBI:83408"/>
        <dbReference type="EC" id="3.1.4.46"/>
    </reaction>
</comment>
<gene>
    <name evidence="9" type="ORF">HMPREF9336_03225</name>
</gene>
<dbReference type="GO" id="GO:0006071">
    <property type="term" value="P:glycerol metabolic process"/>
    <property type="evidence" value="ECO:0007669"/>
    <property type="project" value="UniProtKB-KW"/>
</dbReference>
<keyword evidence="10" id="KW-1185">Reference proteome</keyword>
<feature type="domain" description="GP-PDE" evidence="8">
    <location>
        <begin position="63"/>
        <end position="460"/>
    </location>
</feature>
<dbReference type="InterPro" id="IPR017946">
    <property type="entry name" value="PLC-like_Pdiesterase_TIM-brl"/>
</dbReference>
<dbReference type="EMBL" id="ACZI02000001">
    <property type="protein sequence ID" value="EFV11891.2"/>
    <property type="molecule type" value="Genomic_DNA"/>
</dbReference>
<evidence type="ECO:0000256" key="6">
    <source>
        <dbReference type="ARBA" id="ARBA00047512"/>
    </source>
</evidence>
<dbReference type="InterPro" id="IPR030395">
    <property type="entry name" value="GP_PDE_dom"/>
</dbReference>
<dbReference type="GO" id="GO:0006629">
    <property type="term" value="P:lipid metabolic process"/>
    <property type="evidence" value="ECO:0007669"/>
    <property type="project" value="InterPro"/>
</dbReference>
<keyword evidence="5" id="KW-0378">Hydrolase</keyword>
<comment type="similarity">
    <text evidence="1">Belongs to the glycerophosphoryl diester phosphodiesterase family.</text>
</comment>
<name>E5XUQ3_SEGRC</name>
<evidence type="ECO:0000313" key="9">
    <source>
        <dbReference type="EMBL" id="EFV11891.2"/>
    </source>
</evidence>
<evidence type="ECO:0000313" key="10">
    <source>
        <dbReference type="Proteomes" id="UP000004816"/>
    </source>
</evidence>
<keyword evidence="4" id="KW-0319">Glycerol metabolism</keyword>
<dbReference type="PANTHER" id="PTHR43620">
    <property type="entry name" value="GLYCEROPHOSPHORYL DIESTER PHOSPHODIESTERASE"/>
    <property type="match status" value="1"/>
</dbReference>
<dbReference type="EC" id="3.1.4.46" evidence="2"/>
<evidence type="ECO:0000256" key="4">
    <source>
        <dbReference type="ARBA" id="ARBA00022798"/>
    </source>
</evidence>
<dbReference type="PROSITE" id="PS51704">
    <property type="entry name" value="GP_PDE"/>
    <property type="match status" value="1"/>
</dbReference>
<dbReference type="AlphaFoldDB" id="E5XUQ3"/>
<dbReference type="Gene3D" id="3.20.20.190">
    <property type="entry name" value="Phosphatidylinositol (PI) phosphodiesterase"/>
    <property type="match status" value="1"/>
</dbReference>
<proteinExistence type="inferred from homology"/>
<accession>E5XUQ3</accession>
<dbReference type="GO" id="GO:0008889">
    <property type="term" value="F:glycerophosphodiester phosphodiesterase activity"/>
    <property type="evidence" value="ECO:0007669"/>
    <property type="project" value="UniProtKB-EC"/>
</dbReference>
<keyword evidence="3" id="KW-0732">Signal</keyword>
<dbReference type="HOGENOM" id="CLU_030226_0_1_11"/>